<evidence type="ECO:0000256" key="1">
    <source>
        <dbReference type="PROSITE-ProRule" id="PRU00235"/>
    </source>
</evidence>
<organism evidence="2 3">
    <name type="scientific">Thielaviopsis punctulata</name>
    <dbReference type="NCBI Taxonomy" id="72032"/>
    <lineage>
        <taxon>Eukaryota</taxon>
        <taxon>Fungi</taxon>
        <taxon>Dikarya</taxon>
        <taxon>Ascomycota</taxon>
        <taxon>Pezizomycotina</taxon>
        <taxon>Sordariomycetes</taxon>
        <taxon>Hypocreomycetidae</taxon>
        <taxon>Microascales</taxon>
        <taxon>Ceratocystidaceae</taxon>
        <taxon>Thielaviopsis</taxon>
    </lineage>
</organism>
<dbReference type="Proteomes" id="UP000033483">
    <property type="component" value="Unassembled WGS sequence"/>
</dbReference>
<comment type="caution">
    <text evidence="2">The sequence shown here is derived from an EMBL/GenBank/DDBJ whole genome shotgun (WGS) entry which is preliminary data.</text>
</comment>
<keyword evidence="3" id="KW-1185">Reference proteome</keyword>
<dbReference type="InterPro" id="IPR053245">
    <property type="entry name" value="MitoProcess-Associated"/>
</dbReference>
<dbReference type="SUPFAM" id="SSF50985">
    <property type="entry name" value="RCC1/BLIP-II"/>
    <property type="match status" value="1"/>
</dbReference>
<sequence>MPGLGSFRLPATALRRATAAVPRNHSVLNGGAQVRTYASRQTTQRLAKTARLTLIFGASAAVIYYYPTITGFISGELTEEEKKAEESAKLKPSKAEIKVQSKVPQTTIDAIPKSWDEPGVYLWGLNTNKVADPTSKEAYIRVPKRLKHFDGQLLRDVKLRHDFGAAVTEKGDVVQWGKGFDEKEFNPTTTLTGKDITKITVSSDRVIALSKKGGVYSIPASKADLVAGKKDLEAESASTDGSWLSPIWPSSNSSSGLSFRTITPSGLARGESVVDISSGTDHCLFLTNKGRVFAAASSTSEFPANGQMGIPGLRWETRPAGPYYQAHEIKDLKGVEATQIATGDKHSLVLAKDGSVYGFGDNMFGQLGMVNPSGTTLTEKPVKIPTRTMYGRAVDPKFTTIAAGGNNSFFSTLSPNNHNITDMWAAGQGHLGSLGTGRWLHMTSTPGRVKGLSGLTEYSDAAGGIVPITASQMSIGTTHAAAVLQGAAAPDKGHDVVVWGGNEHFQLGTGKRTNLNAPTNIPPTDVPEDVVLLENQRMQVAPRRTVTVGGKKGRKVTLTQKIECGEYVSALYSTPA</sequence>
<feature type="repeat" description="RCC1" evidence="1">
    <location>
        <begin position="354"/>
        <end position="414"/>
    </location>
</feature>
<evidence type="ECO:0000313" key="2">
    <source>
        <dbReference type="EMBL" id="KKA26987.1"/>
    </source>
</evidence>
<dbReference type="AlphaFoldDB" id="A0A0F4Z911"/>
<accession>A0A0F4Z911</accession>
<dbReference type="PROSITE" id="PS50012">
    <property type="entry name" value="RCC1_3"/>
    <property type="match status" value="1"/>
</dbReference>
<name>A0A0F4Z911_9PEZI</name>
<dbReference type="Gene3D" id="2.130.10.30">
    <property type="entry name" value="Regulator of chromosome condensation 1/beta-lactamase-inhibitor protein II"/>
    <property type="match status" value="2"/>
</dbReference>
<dbReference type="GO" id="GO:0034551">
    <property type="term" value="P:mitochondrial respiratory chain complex III assembly"/>
    <property type="evidence" value="ECO:0007669"/>
    <property type="project" value="TreeGrafter"/>
</dbReference>
<gene>
    <name evidence="2" type="ORF">TD95_000523</name>
</gene>
<dbReference type="PROSITE" id="PS00626">
    <property type="entry name" value="RCC1_2"/>
    <property type="match status" value="1"/>
</dbReference>
<proteinExistence type="predicted"/>
<dbReference type="PANTHER" id="PTHR47563">
    <property type="entry name" value="PROTEIN FMP25, MITOCHONDRIAL"/>
    <property type="match status" value="1"/>
</dbReference>
<dbReference type="OrthoDB" id="10256179at2759"/>
<evidence type="ECO:0000313" key="3">
    <source>
        <dbReference type="Proteomes" id="UP000033483"/>
    </source>
</evidence>
<dbReference type="PANTHER" id="PTHR47563:SF1">
    <property type="entry name" value="PROTEIN FMP25, MITOCHONDRIAL"/>
    <property type="match status" value="1"/>
</dbReference>
<dbReference type="Pfam" id="PF13540">
    <property type="entry name" value="RCC1_2"/>
    <property type="match status" value="1"/>
</dbReference>
<dbReference type="EMBL" id="LAEV01001911">
    <property type="protein sequence ID" value="KKA26987.1"/>
    <property type="molecule type" value="Genomic_DNA"/>
</dbReference>
<dbReference type="GO" id="GO:0005743">
    <property type="term" value="C:mitochondrial inner membrane"/>
    <property type="evidence" value="ECO:0007669"/>
    <property type="project" value="TreeGrafter"/>
</dbReference>
<dbReference type="InterPro" id="IPR009091">
    <property type="entry name" value="RCC1/BLIP-II"/>
</dbReference>
<protein>
    <submittedName>
        <fullName evidence="2">Uncharacterized protein</fullName>
    </submittedName>
</protein>
<reference evidence="2 3" key="1">
    <citation type="submission" date="2015-03" db="EMBL/GenBank/DDBJ databases">
        <authorList>
            <person name="Radwan O."/>
            <person name="Al-Naeli F.A."/>
            <person name="Rendon G.A."/>
            <person name="Fields C."/>
        </authorList>
    </citation>
    <scope>NUCLEOTIDE SEQUENCE [LARGE SCALE GENOMIC DNA]</scope>
    <source>
        <strain evidence="2">CR-DP1</strain>
    </source>
</reference>
<dbReference type="InterPro" id="IPR000408">
    <property type="entry name" value="Reg_chr_condens"/>
</dbReference>